<evidence type="ECO:0000313" key="1">
    <source>
        <dbReference type="EMBL" id="PIC33118.1"/>
    </source>
</evidence>
<keyword evidence="2" id="KW-1185">Reference proteome</keyword>
<dbReference type="Proteomes" id="UP000230233">
    <property type="component" value="Chromosome IV"/>
</dbReference>
<evidence type="ECO:0000313" key="2">
    <source>
        <dbReference type="Proteomes" id="UP000230233"/>
    </source>
</evidence>
<dbReference type="OrthoDB" id="10042427at2759"/>
<evidence type="ECO:0008006" key="3">
    <source>
        <dbReference type="Google" id="ProtNLM"/>
    </source>
</evidence>
<name>A0A2G5U0V0_9PELO</name>
<accession>A0A2G5U0V0</accession>
<gene>
    <name evidence="1" type="primary">Cnig_chr_IV.g13216</name>
    <name evidence="1" type="ORF">B9Z55_013216</name>
</gene>
<dbReference type="InterPro" id="IPR036397">
    <property type="entry name" value="RNaseH_sf"/>
</dbReference>
<dbReference type="Gene3D" id="3.30.420.10">
    <property type="entry name" value="Ribonuclease H-like superfamily/Ribonuclease H"/>
    <property type="match status" value="1"/>
</dbReference>
<dbReference type="AlphaFoldDB" id="A0A2G5U0V0"/>
<comment type="caution">
    <text evidence="1">The sequence shown here is derived from an EMBL/GenBank/DDBJ whole genome shotgun (WGS) entry which is preliminary data.</text>
</comment>
<protein>
    <recommendedName>
        <fullName evidence="3">Tc1-like transposase DDE domain-containing protein</fullName>
    </recommendedName>
</protein>
<dbReference type="GO" id="GO:0003676">
    <property type="term" value="F:nucleic acid binding"/>
    <property type="evidence" value="ECO:0007669"/>
    <property type="project" value="InterPro"/>
</dbReference>
<reference evidence="2" key="1">
    <citation type="submission" date="2017-10" db="EMBL/GenBank/DDBJ databases">
        <title>Rapid genome shrinkage in a self-fertile nematode reveals novel sperm competition proteins.</title>
        <authorList>
            <person name="Yin D."/>
            <person name="Schwarz E.M."/>
            <person name="Thomas C.G."/>
            <person name="Felde R.L."/>
            <person name="Korf I.F."/>
            <person name="Cutter A.D."/>
            <person name="Schartner C.M."/>
            <person name="Ralston E.J."/>
            <person name="Meyer B.J."/>
            <person name="Haag E.S."/>
        </authorList>
    </citation>
    <scope>NUCLEOTIDE SEQUENCE [LARGE SCALE GENOMIC DNA]</scope>
    <source>
        <strain evidence="2">JU1422</strain>
    </source>
</reference>
<proteinExistence type="predicted"/>
<dbReference type="EMBL" id="PDUG01000004">
    <property type="protein sequence ID" value="PIC33118.1"/>
    <property type="molecule type" value="Genomic_DNA"/>
</dbReference>
<organism evidence="1 2">
    <name type="scientific">Caenorhabditis nigoni</name>
    <dbReference type="NCBI Taxonomy" id="1611254"/>
    <lineage>
        <taxon>Eukaryota</taxon>
        <taxon>Metazoa</taxon>
        <taxon>Ecdysozoa</taxon>
        <taxon>Nematoda</taxon>
        <taxon>Chromadorea</taxon>
        <taxon>Rhabditida</taxon>
        <taxon>Rhabditina</taxon>
        <taxon>Rhabditomorpha</taxon>
        <taxon>Rhabditoidea</taxon>
        <taxon>Rhabditidae</taxon>
        <taxon>Peloderinae</taxon>
        <taxon>Caenorhabditis</taxon>
    </lineage>
</organism>
<sequence length="73" mass="8356">MYSHQLQNVFNAYRPLRSEADTFVLRHGNAHLHTTLATCQKMPGLSIKILGHPSYSPNLVLSEFHLIRLLWNG</sequence>